<evidence type="ECO:0000256" key="1">
    <source>
        <dbReference type="ARBA" id="ARBA00005417"/>
    </source>
</evidence>
<dbReference type="InterPro" id="IPR003439">
    <property type="entry name" value="ABC_transporter-like_ATP-bd"/>
</dbReference>
<gene>
    <name evidence="6" type="ORF">OP8BY_2063</name>
</gene>
<accession>A0A3E2BN44</accession>
<dbReference type="EMBL" id="QUAH01000005">
    <property type="protein sequence ID" value="RFT16057.1"/>
    <property type="molecule type" value="Genomic_DNA"/>
</dbReference>
<evidence type="ECO:0000256" key="2">
    <source>
        <dbReference type="ARBA" id="ARBA00022448"/>
    </source>
</evidence>
<proteinExistence type="inferred from homology"/>
<dbReference type="PROSITE" id="PS00211">
    <property type="entry name" value="ABC_TRANSPORTER_1"/>
    <property type="match status" value="1"/>
</dbReference>
<dbReference type="PANTHER" id="PTHR42734:SF17">
    <property type="entry name" value="METAL TRANSPORT SYSTEM ATP-BINDING PROTEIN TM_0124-RELATED"/>
    <property type="match status" value="1"/>
</dbReference>
<reference evidence="6 7" key="1">
    <citation type="submission" date="2018-08" db="EMBL/GenBank/DDBJ databases">
        <title>Genome analysis of the thermophilic bacterium of the candidate phylum Aminicenantes from deep subsurface aquifer revealed its physiology and ecological role.</title>
        <authorList>
            <person name="Kadnikov V.V."/>
            <person name="Mardanov A.V."/>
            <person name="Beletsky A.V."/>
            <person name="Karnachuk O.V."/>
            <person name="Ravin N.V."/>
        </authorList>
    </citation>
    <scope>NUCLEOTIDE SEQUENCE [LARGE SCALE GENOMIC DNA]</scope>
    <source>
        <strain evidence="6">BY38</strain>
    </source>
</reference>
<dbReference type="Gene3D" id="3.40.50.300">
    <property type="entry name" value="P-loop containing nucleotide triphosphate hydrolases"/>
    <property type="match status" value="1"/>
</dbReference>
<sequence length="254" mass="28414">MIMEDKTEEIIRVEGVSFAYDGVPALVDINLSVHRGDFLAIIGPNGSGKTTLLKIMVGLLKPKQGRVWLFGQPLEAFKHWHKIGYIQQKATNFDPIFPISVAEVIAASLNSVSRPVKTGRRQVKNKIMGALQTVGLETEAGKPMNSLSGGQQQRVLIARALATEPEILLLDEPTTGIDYPSQENFYDLLGKLNKQERLTIVLVTHDYGIVNRHVNRVACLNQKLVYHGEHSEFCQSDRFRELLHGGHHLISHRH</sequence>
<evidence type="ECO:0000256" key="4">
    <source>
        <dbReference type="ARBA" id="ARBA00022840"/>
    </source>
</evidence>
<comment type="caution">
    <text evidence="6">The sequence shown here is derived from an EMBL/GenBank/DDBJ whole genome shotgun (WGS) entry which is preliminary data.</text>
</comment>
<dbReference type="AlphaFoldDB" id="A0A3E2BN44"/>
<dbReference type="Proteomes" id="UP000257323">
    <property type="component" value="Unassembled WGS sequence"/>
</dbReference>
<dbReference type="InterPro" id="IPR017871">
    <property type="entry name" value="ABC_transporter-like_CS"/>
</dbReference>
<dbReference type="GO" id="GO:0016887">
    <property type="term" value="F:ATP hydrolysis activity"/>
    <property type="evidence" value="ECO:0007669"/>
    <property type="project" value="InterPro"/>
</dbReference>
<name>A0A3E2BN44_9BACT</name>
<dbReference type="FunFam" id="3.40.50.300:FF:000134">
    <property type="entry name" value="Iron-enterobactin ABC transporter ATP-binding protein"/>
    <property type="match status" value="1"/>
</dbReference>
<evidence type="ECO:0000259" key="5">
    <source>
        <dbReference type="PROSITE" id="PS50893"/>
    </source>
</evidence>
<dbReference type="PANTHER" id="PTHR42734">
    <property type="entry name" value="METAL TRANSPORT SYSTEM ATP-BINDING PROTEIN TM_0124-RELATED"/>
    <property type="match status" value="1"/>
</dbReference>
<evidence type="ECO:0000313" key="7">
    <source>
        <dbReference type="Proteomes" id="UP000257323"/>
    </source>
</evidence>
<comment type="similarity">
    <text evidence="1">Belongs to the ABC transporter superfamily.</text>
</comment>
<dbReference type="SUPFAM" id="SSF52540">
    <property type="entry name" value="P-loop containing nucleoside triphosphate hydrolases"/>
    <property type="match status" value="1"/>
</dbReference>
<evidence type="ECO:0000256" key="3">
    <source>
        <dbReference type="ARBA" id="ARBA00022741"/>
    </source>
</evidence>
<dbReference type="InterPro" id="IPR050153">
    <property type="entry name" value="Metal_Ion_Import_ABC"/>
</dbReference>
<dbReference type="PROSITE" id="PS50893">
    <property type="entry name" value="ABC_TRANSPORTER_2"/>
    <property type="match status" value="1"/>
</dbReference>
<dbReference type="Pfam" id="PF00005">
    <property type="entry name" value="ABC_tran"/>
    <property type="match status" value="1"/>
</dbReference>
<dbReference type="InterPro" id="IPR003593">
    <property type="entry name" value="AAA+_ATPase"/>
</dbReference>
<feature type="domain" description="ABC transporter" evidence="5">
    <location>
        <begin position="11"/>
        <end position="247"/>
    </location>
</feature>
<organism evidence="6 7">
    <name type="scientific">Candidatus Saccharicenans subterraneus</name>
    <dbReference type="NCBI Taxonomy" id="2508984"/>
    <lineage>
        <taxon>Bacteria</taxon>
        <taxon>Candidatus Aminicenantota</taxon>
        <taxon>Candidatus Aminicenantia</taxon>
        <taxon>Candidatus Aminicenantales</taxon>
        <taxon>Candidatus Saccharicenantaceae</taxon>
        <taxon>Candidatus Saccharicenans</taxon>
    </lineage>
</organism>
<keyword evidence="3" id="KW-0547">Nucleotide-binding</keyword>
<dbReference type="CDD" id="cd03235">
    <property type="entry name" value="ABC_Metallic_Cations"/>
    <property type="match status" value="1"/>
</dbReference>
<keyword evidence="4 6" id="KW-0067">ATP-binding</keyword>
<dbReference type="SMART" id="SM00382">
    <property type="entry name" value="AAA"/>
    <property type="match status" value="1"/>
</dbReference>
<evidence type="ECO:0000313" key="6">
    <source>
        <dbReference type="EMBL" id="RFT16057.1"/>
    </source>
</evidence>
<keyword evidence="2" id="KW-0813">Transport</keyword>
<protein>
    <submittedName>
        <fullName evidence="6">Zinc ABC transporter, ATP-binding protein ZnuC</fullName>
    </submittedName>
</protein>
<dbReference type="InterPro" id="IPR027417">
    <property type="entry name" value="P-loop_NTPase"/>
</dbReference>
<dbReference type="GO" id="GO:0005524">
    <property type="term" value="F:ATP binding"/>
    <property type="evidence" value="ECO:0007669"/>
    <property type="project" value="UniProtKB-KW"/>
</dbReference>